<dbReference type="SUPFAM" id="SSF50494">
    <property type="entry name" value="Trypsin-like serine proteases"/>
    <property type="match status" value="1"/>
</dbReference>
<dbReference type="InterPro" id="IPR009003">
    <property type="entry name" value="Peptidase_S1_PA"/>
</dbReference>
<evidence type="ECO:0000313" key="2">
    <source>
        <dbReference type="Proteomes" id="UP000001338"/>
    </source>
</evidence>
<organism evidence="1 2">
    <name type="scientific">Leptospira weilii str. 2006001853</name>
    <dbReference type="NCBI Taxonomy" id="1001589"/>
    <lineage>
        <taxon>Bacteria</taxon>
        <taxon>Pseudomonadati</taxon>
        <taxon>Spirochaetota</taxon>
        <taxon>Spirochaetia</taxon>
        <taxon>Leptospirales</taxon>
        <taxon>Leptospiraceae</taxon>
        <taxon>Leptospira</taxon>
    </lineage>
</organism>
<dbReference type="AlphaFoldDB" id="A0A828Z0I3"/>
<accession>A0A828Z0I3</accession>
<evidence type="ECO:0008006" key="3">
    <source>
        <dbReference type="Google" id="ProtNLM"/>
    </source>
</evidence>
<dbReference type="EMBL" id="AFLV02000055">
    <property type="protein sequence ID" value="EKR63754.1"/>
    <property type="molecule type" value="Genomic_DNA"/>
</dbReference>
<comment type="caution">
    <text evidence="1">The sequence shown here is derived from an EMBL/GenBank/DDBJ whole genome shotgun (WGS) entry which is preliminary data.</text>
</comment>
<proteinExistence type="predicted"/>
<name>A0A828Z0I3_9LEPT</name>
<reference evidence="1 2" key="1">
    <citation type="submission" date="2012-10" db="EMBL/GenBank/DDBJ databases">
        <authorList>
            <person name="Harkins D.M."/>
            <person name="Durkin A.S."/>
            <person name="Brinkac L.M."/>
            <person name="Haft D.H."/>
            <person name="Selengut J.D."/>
            <person name="Sanka R."/>
            <person name="DePew J."/>
            <person name="Purushe J."/>
            <person name="Whelen A.C."/>
            <person name="Vinetz J.M."/>
            <person name="Sutton G.G."/>
            <person name="Nierman W.C."/>
            <person name="Fouts D.E."/>
        </authorList>
    </citation>
    <scope>NUCLEOTIDE SEQUENCE [LARGE SCALE GENOMIC DNA]</scope>
    <source>
        <strain evidence="1 2">2006001853</strain>
    </source>
</reference>
<evidence type="ECO:0000313" key="1">
    <source>
        <dbReference type="EMBL" id="EKR63754.1"/>
    </source>
</evidence>
<dbReference type="Proteomes" id="UP000001338">
    <property type="component" value="Unassembled WGS sequence"/>
</dbReference>
<sequence length="265" mass="30724">MVIPIFVKNGNRVELRGTGFLIKHLGIDYLVSAHHVFENEQDYYCLLDIQGFIILKGEIMTYIPIGLMTKDTFEIYKPDIVYFKLPEGYLNLFKRAFVPFRSSSLLKEESVEFDRIFLFGFIISKTKHLVSMGKLLIGMDILQFEPNILDGNKLIVDKALTREDNSKLPELHGLSGSPVFCFTKKGLHILGVAKEYRKDKENNKLEVYFEPISLLNRFLHGKDEDEEVDFDIFWLPKWYLKLLSIPSKVGFCLPKIRLSPPRKPD</sequence>
<gene>
    <name evidence="1" type="ORF">LEP1GSC036_0955</name>
</gene>
<protein>
    <recommendedName>
        <fullName evidence="3">Trypsin-like peptidase domain protein</fullName>
    </recommendedName>
</protein>